<reference evidence="1" key="2">
    <citation type="submission" date="2021-02" db="EMBL/GenBank/DDBJ databases">
        <authorList>
            <person name="Kimball J.A."/>
            <person name="Haas M.W."/>
            <person name="Macchietto M."/>
            <person name="Kono T."/>
            <person name="Duquette J."/>
            <person name="Shao M."/>
        </authorList>
    </citation>
    <scope>NUCLEOTIDE SEQUENCE</scope>
    <source>
        <tissue evidence="1">Fresh leaf tissue</tissue>
    </source>
</reference>
<gene>
    <name evidence="1" type="ORF">GUJ93_ZPchr0005g14724</name>
</gene>
<keyword evidence="2" id="KW-1185">Reference proteome</keyword>
<proteinExistence type="predicted"/>
<evidence type="ECO:0000313" key="1">
    <source>
        <dbReference type="EMBL" id="KAG8068888.1"/>
    </source>
</evidence>
<evidence type="ECO:0000313" key="2">
    <source>
        <dbReference type="Proteomes" id="UP000729402"/>
    </source>
</evidence>
<dbReference type="AlphaFoldDB" id="A0A8J5STG6"/>
<protein>
    <submittedName>
        <fullName evidence="1">Uncharacterized protein</fullName>
    </submittedName>
</protein>
<reference evidence="1" key="1">
    <citation type="journal article" date="2021" name="bioRxiv">
        <title>Whole Genome Assembly and Annotation of Northern Wild Rice, Zizania palustris L., Supports a Whole Genome Duplication in the Zizania Genus.</title>
        <authorList>
            <person name="Haas M."/>
            <person name="Kono T."/>
            <person name="Macchietto M."/>
            <person name="Millas R."/>
            <person name="McGilp L."/>
            <person name="Shao M."/>
            <person name="Duquette J."/>
            <person name="Hirsch C.N."/>
            <person name="Kimball J."/>
        </authorList>
    </citation>
    <scope>NUCLEOTIDE SEQUENCE</scope>
    <source>
        <tissue evidence="1">Fresh leaf tissue</tissue>
    </source>
</reference>
<accession>A0A8J5STG6</accession>
<sequence length="106" mass="11341">MQTPSAMDHLLLDSASEISRLVLSPATSTTLPSAASAAARFLAAVDPLIRIFGLRRGRGASSAAASPRSCRRTLPHELQEAYSPSVLRRRAAPQWLHQHNASTVIA</sequence>
<dbReference type="EMBL" id="JAAALK010000284">
    <property type="protein sequence ID" value="KAG8068888.1"/>
    <property type="molecule type" value="Genomic_DNA"/>
</dbReference>
<dbReference type="Proteomes" id="UP000729402">
    <property type="component" value="Unassembled WGS sequence"/>
</dbReference>
<organism evidence="1 2">
    <name type="scientific">Zizania palustris</name>
    <name type="common">Northern wild rice</name>
    <dbReference type="NCBI Taxonomy" id="103762"/>
    <lineage>
        <taxon>Eukaryota</taxon>
        <taxon>Viridiplantae</taxon>
        <taxon>Streptophyta</taxon>
        <taxon>Embryophyta</taxon>
        <taxon>Tracheophyta</taxon>
        <taxon>Spermatophyta</taxon>
        <taxon>Magnoliopsida</taxon>
        <taxon>Liliopsida</taxon>
        <taxon>Poales</taxon>
        <taxon>Poaceae</taxon>
        <taxon>BOP clade</taxon>
        <taxon>Oryzoideae</taxon>
        <taxon>Oryzeae</taxon>
        <taxon>Zizaniinae</taxon>
        <taxon>Zizania</taxon>
    </lineage>
</organism>
<name>A0A8J5STG6_ZIZPA</name>
<comment type="caution">
    <text evidence="1">The sequence shown here is derived from an EMBL/GenBank/DDBJ whole genome shotgun (WGS) entry which is preliminary data.</text>
</comment>